<feature type="domain" description="Endonuclease/exonuclease/phosphatase" evidence="2">
    <location>
        <begin position="511"/>
        <end position="727"/>
    </location>
</feature>
<sequence length="1044" mass="117566">MQSPWRVPGSVSGKSPPSSAADEPPPPIPTPPDPPDPSSPLSPYQFPPLSASSPSSKLKPSTVQTLKLKGLLVPQPPTPVSQLVDVTMASQDESENLTTGPEEGSETLSSSYTGPGSSTEAPIDTFTASKSQLPPQPYFPTDKNSVLKPSNSSPLTKKAYVPPAQNPNPILLPHHKSSSTNPQTHQAPVLPTPTFNPLPSHNQTRSFNPNPSLVERLRLSEDKSLKRLAPITIAETGRPRILIPDHVFEKGAELHKDFIVCYYNGRPPPFNQIQSVLNHMWGKGKRLEIHNNPINRSTLVRIPSEYLRQKILEKCIWYIGDSMFHTSQWSSEHSMSTPPLKAIRIWAHLTGVPLDLRYQQGLSLVAGLVGEPKETDDFTKNLVSLTVSHVKVEVDLTKPLPDVVEFQRQSGEVVEVQVHYPWTPPTCSHCNELGHPLPASPAPIPRPSLKRSRSSPTLSPPLRSNTNPNSFVPLSSDPVQTLLFSQNPFAPLSSDPSPLLTNCPDTAMGLNDPGKHRIFVNWLHNHRPLFGALLESHVKELSLHPLMTKICPGWHYVSNHASDDDGRIIIIWKDPLIVQVVHQSRQSLTCLVTIPNKDPFYYTAVYASNLAEERIELWTEMFQLHSSYDLQSKAWFVGGDFNQIIRATEHSSPTVVSQDYQMYLLQDSLLQTGLFDLCYYGASHSWKNNQPDMPIAKKLDRQLVNNLAISSFPHAVATFLPPSISDHAPCLLDLAYQLPKAGTQPFKFQNYLTKHPNFTQLVMDAWTQAGNSCCSLADLCWKLKSIKTDLKLLNKNNFSKIQERVSETHRLLEIVQVQALHTPTTQLFQEERDLNERWLFLRQIEECFFLQKSRINSLREGDLNTTYFHRICQVRASYNAIRSFLTASGILVTDPLQMSQLEIAHFQEVLGPLRHHRPPIISHLSWEDSVWVIWFKEVILKGSLHNYWTIKPSQSHSCSWEQTVAQMGSLRGGKAVNLISLLVWQATLYWIWSERNGRIHARPFRTVDVIYKAIDHQIRNKISSFRDTSPSLSSKMMQQWFSTA</sequence>
<dbReference type="Pfam" id="PF03372">
    <property type="entry name" value="Exo_endo_phos"/>
    <property type="match status" value="1"/>
</dbReference>
<evidence type="ECO:0000313" key="5">
    <source>
        <dbReference type="Proteomes" id="UP000823674"/>
    </source>
</evidence>
<evidence type="ECO:0000259" key="3">
    <source>
        <dbReference type="Pfam" id="PF14111"/>
    </source>
</evidence>
<dbReference type="InterPro" id="IPR040256">
    <property type="entry name" value="At4g02000-like"/>
</dbReference>
<comment type="caution">
    <text evidence="4">The sequence shown here is derived from an EMBL/GenBank/DDBJ whole genome shotgun (WGS) entry which is preliminary data.</text>
</comment>
<feature type="region of interest" description="Disordered" evidence="1">
    <location>
        <begin position="438"/>
        <end position="471"/>
    </location>
</feature>
<evidence type="ECO:0000313" key="4">
    <source>
        <dbReference type="EMBL" id="KAG5388980.1"/>
    </source>
</evidence>
<evidence type="ECO:0000259" key="2">
    <source>
        <dbReference type="Pfam" id="PF03372"/>
    </source>
</evidence>
<feature type="compositionally biased region" description="Polar residues" evidence="1">
    <location>
        <begin position="197"/>
        <end position="211"/>
    </location>
</feature>
<dbReference type="PANTHER" id="PTHR31286:SF90">
    <property type="entry name" value="DUF4283 DOMAIN-CONTAINING PROTEIN"/>
    <property type="match status" value="1"/>
</dbReference>
<dbReference type="InterPro" id="IPR025558">
    <property type="entry name" value="DUF4283"/>
</dbReference>
<feature type="compositionally biased region" description="Pro residues" evidence="1">
    <location>
        <begin position="23"/>
        <end position="40"/>
    </location>
</feature>
<reference evidence="4 5" key="1">
    <citation type="submission" date="2021-03" db="EMBL/GenBank/DDBJ databases">
        <authorList>
            <person name="King G.J."/>
            <person name="Bancroft I."/>
            <person name="Baten A."/>
            <person name="Bloomfield J."/>
            <person name="Borpatragohain P."/>
            <person name="He Z."/>
            <person name="Irish N."/>
            <person name="Irwin J."/>
            <person name="Liu K."/>
            <person name="Mauleon R.P."/>
            <person name="Moore J."/>
            <person name="Morris R."/>
            <person name="Ostergaard L."/>
            <person name="Wang B."/>
            <person name="Wells R."/>
        </authorList>
    </citation>
    <scope>NUCLEOTIDE SEQUENCE [LARGE SCALE GENOMIC DNA]</scope>
    <source>
        <strain evidence="4">R-o-18</strain>
        <tissue evidence="4">Leaf</tissue>
    </source>
</reference>
<feature type="region of interest" description="Disordered" evidence="1">
    <location>
        <begin position="1"/>
        <end position="211"/>
    </location>
</feature>
<dbReference type="InterPro" id="IPR005135">
    <property type="entry name" value="Endo/exonuclease/phosphatase"/>
</dbReference>
<feature type="compositionally biased region" description="Polar residues" evidence="1">
    <location>
        <begin position="106"/>
        <end position="133"/>
    </location>
</feature>
<feature type="domain" description="DUF4283" evidence="3">
    <location>
        <begin position="252"/>
        <end position="334"/>
    </location>
</feature>
<name>A0ABQ7LQY2_BRACM</name>
<organism evidence="4 5">
    <name type="scientific">Brassica rapa subsp. trilocularis</name>
    <dbReference type="NCBI Taxonomy" id="1813537"/>
    <lineage>
        <taxon>Eukaryota</taxon>
        <taxon>Viridiplantae</taxon>
        <taxon>Streptophyta</taxon>
        <taxon>Embryophyta</taxon>
        <taxon>Tracheophyta</taxon>
        <taxon>Spermatophyta</taxon>
        <taxon>Magnoliopsida</taxon>
        <taxon>eudicotyledons</taxon>
        <taxon>Gunneridae</taxon>
        <taxon>Pentapetalae</taxon>
        <taxon>rosids</taxon>
        <taxon>malvids</taxon>
        <taxon>Brassicales</taxon>
        <taxon>Brassicaceae</taxon>
        <taxon>Brassiceae</taxon>
        <taxon>Brassica</taxon>
    </lineage>
</organism>
<feature type="compositionally biased region" description="Low complexity" evidence="1">
    <location>
        <begin position="454"/>
        <end position="464"/>
    </location>
</feature>
<feature type="compositionally biased region" description="Low complexity" evidence="1">
    <location>
        <begin position="41"/>
        <end position="61"/>
    </location>
</feature>
<dbReference type="SUPFAM" id="SSF56219">
    <property type="entry name" value="DNase I-like"/>
    <property type="match status" value="1"/>
</dbReference>
<evidence type="ECO:0000256" key="1">
    <source>
        <dbReference type="SAM" id="MobiDB-lite"/>
    </source>
</evidence>
<proteinExistence type="predicted"/>
<feature type="compositionally biased region" description="Polar residues" evidence="1">
    <location>
        <begin position="142"/>
        <end position="155"/>
    </location>
</feature>
<dbReference type="Proteomes" id="UP000823674">
    <property type="component" value="Chromosome A08"/>
</dbReference>
<dbReference type="InterPro" id="IPR036691">
    <property type="entry name" value="Endo/exonu/phosph_ase_sf"/>
</dbReference>
<gene>
    <name evidence="4" type="primary">A08g505900.1_BraROA</name>
    <name evidence="4" type="ORF">IGI04_030521</name>
</gene>
<feature type="compositionally biased region" description="Low complexity" evidence="1">
    <location>
        <begin position="7"/>
        <end position="22"/>
    </location>
</feature>
<dbReference type="Pfam" id="PF14111">
    <property type="entry name" value="DUF4283"/>
    <property type="match status" value="1"/>
</dbReference>
<accession>A0ABQ7LQY2</accession>
<evidence type="ECO:0008006" key="6">
    <source>
        <dbReference type="Google" id="ProtNLM"/>
    </source>
</evidence>
<dbReference type="PANTHER" id="PTHR31286">
    <property type="entry name" value="GLYCINE-RICH CELL WALL STRUCTURAL PROTEIN 1.8-LIKE"/>
    <property type="match status" value="1"/>
</dbReference>
<dbReference type="Gene3D" id="3.60.10.10">
    <property type="entry name" value="Endonuclease/exonuclease/phosphatase"/>
    <property type="match status" value="1"/>
</dbReference>
<feature type="compositionally biased region" description="Polar residues" evidence="1">
    <location>
        <begin position="88"/>
        <end position="99"/>
    </location>
</feature>
<keyword evidence="5" id="KW-1185">Reference proteome</keyword>
<protein>
    <recommendedName>
        <fullName evidence="6">DUF4283 domain-containing protein</fullName>
    </recommendedName>
</protein>
<dbReference type="EMBL" id="JADBGQ010000007">
    <property type="protein sequence ID" value="KAG5388980.1"/>
    <property type="molecule type" value="Genomic_DNA"/>
</dbReference>